<dbReference type="AlphaFoldDB" id="A0AA46YKS0"/>
<gene>
    <name evidence="1" type="ORF">L0C25_01530</name>
</gene>
<dbReference type="EMBL" id="CP094970">
    <property type="protein sequence ID" value="UYM05787.1"/>
    <property type="molecule type" value="Genomic_DNA"/>
</dbReference>
<keyword evidence="2" id="KW-1185">Reference proteome</keyword>
<accession>A0AA46YKS0</accession>
<protein>
    <submittedName>
        <fullName evidence="1">Uncharacterized protein</fullName>
    </submittedName>
</protein>
<dbReference type="Proteomes" id="UP001164390">
    <property type="component" value="Chromosome"/>
</dbReference>
<sequence>MTHELPRTPDVRAIYLVLTASALDLDESGEVDVRPFADDSRALPPPDLLVARGSTVDDLEGLADRPHVLAVTKASGLAEAHDVECAARSRALRIAAEHDGIVIDTAVPWILHGDASHSPAAHEWFAFSHTGTSIRTHGLARFGLPELGNDQADAERLPMYDAVLVGVAQRLIEEWPANDPIGPATITLRDIARGYGDAFTEGDDPTLTRSVDVSLRYDRGNRLLEAALHDDPAVELFGG</sequence>
<proteinExistence type="predicted"/>
<dbReference type="RefSeq" id="WP_271634612.1">
    <property type="nucleotide sequence ID" value="NZ_CP094970.1"/>
</dbReference>
<evidence type="ECO:0000313" key="2">
    <source>
        <dbReference type="Proteomes" id="UP001164390"/>
    </source>
</evidence>
<evidence type="ECO:0000313" key="1">
    <source>
        <dbReference type="EMBL" id="UYM05787.1"/>
    </source>
</evidence>
<organism evidence="1 2">
    <name type="scientific">Solicola gregarius</name>
    <dbReference type="NCBI Taxonomy" id="2908642"/>
    <lineage>
        <taxon>Bacteria</taxon>
        <taxon>Bacillati</taxon>
        <taxon>Actinomycetota</taxon>
        <taxon>Actinomycetes</taxon>
        <taxon>Propionibacteriales</taxon>
        <taxon>Nocardioidaceae</taxon>
        <taxon>Solicola</taxon>
    </lineage>
</organism>
<reference evidence="1" key="1">
    <citation type="submission" date="2022-01" db="EMBL/GenBank/DDBJ databases">
        <title>Nocardioidaceae gen. sp. A5X3R13.</title>
        <authorList>
            <person name="Lopez Marin M.A."/>
            <person name="Uhlik O."/>
        </authorList>
    </citation>
    <scope>NUCLEOTIDE SEQUENCE</scope>
    <source>
        <strain evidence="1">A5X3R13</strain>
    </source>
</reference>
<name>A0AA46YKS0_9ACTN</name>
<dbReference type="KEGG" id="sgrg:L0C25_01530"/>